<dbReference type="InterPro" id="IPR009078">
    <property type="entry name" value="Ferritin-like_SF"/>
</dbReference>
<evidence type="ECO:0000259" key="1">
    <source>
        <dbReference type="SMART" id="SM00746"/>
    </source>
</evidence>
<protein>
    <submittedName>
        <fullName evidence="2">YHS domain-containing protein</fullName>
    </submittedName>
</protein>
<name>A0A1H0BFY3_9SPHI</name>
<dbReference type="SUPFAM" id="SSF47240">
    <property type="entry name" value="Ferritin-like"/>
    <property type="match status" value="1"/>
</dbReference>
<keyword evidence="3" id="KW-1185">Reference proteome</keyword>
<dbReference type="InterPro" id="IPR012348">
    <property type="entry name" value="RNR-like"/>
</dbReference>
<dbReference type="Gene3D" id="1.10.620.20">
    <property type="entry name" value="Ribonucleotide Reductase, subunit A"/>
    <property type="match status" value="1"/>
</dbReference>
<dbReference type="InterPro" id="IPR007029">
    <property type="entry name" value="YHS_dom"/>
</dbReference>
<gene>
    <name evidence="2" type="ORF">SAMN05421820_107400</name>
</gene>
<feature type="domain" description="TRASH" evidence="1">
    <location>
        <begin position="36"/>
        <end position="73"/>
    </location>
</feature>
<evidence type="ECO:0000313" key="3">
    <source>
        <dbReference type="Proteomes" id="UP000183200"/>
    </source>
</evidence>
<reference evidence="3" key="1">
    <citation type="submission" date="2016-10" db="EMBL/GenBank/DDBJ databases">
        <authorList>
            <person name="Varghese N."/>
            <person name="Submissions S."/>
        </authorList>
    </citation>
    <scope>NUCLEOTIDE SEQUENCE [LARGE SCALE GENOMIC DNA]</scope>
    <source>
        <strain evidence="3">DSM 19110</strain>
    </source>
</reference>
<proteinExistence type="predicted"/>
<dbReference type="AlphaFoldDB" id="A0A1H0BFY3"/>
<dbReference type="Pfam" id="PF04945">
    <property type="entry name" value="YHS"/>
    <property type="match status" value="1"/>
</dbReference>
<dbReference type="InterPro" id="IPR011017">
    <property type="entry name" value="TRASH_dom"/>
</dbReference>
<dbReference type="SMART" id="SM00746">
    <property type="entry name" value="TRASH"/>
    <property type="match status" value="1"/>
</dbReference>
<dbReference type="EMBL" id="FNGY01000007">
    <property type="protein sequence ID" value="SDN44532.1"/>
    <property type="molecule type" value="Genomic_DNA"/>
</dbReference>
<accession>A0A1H0BFY3</accession>
<dbReference type="GO" id="GO:0016491">
    <property type="term" value="F:oxidoreductase activity"/>
    <property type="evidence" value="ECO:0007669"/>
    <property type="project" value="InterPro"/>
</dbReference>
<sequence length="79" mass="8600">MVLLLLSSAAFKSSGNPELFSAPQAQTDTLKTDARDPVCGMKVKKGITLTQTHNKTVYGFCSASCKKNFVSNPDKYLKK</sequence>
<dbReference type="Proteomes" id="UP000183200">
    <property type="component" value="Unassembled WGS sequence"/>
</dbReference>
<evidence type="ECO:0000313" key="2">
    <source>
        <dbReference type="EMBL" id="SDN44532.1"/>
    </source>
</evidence>
<organism evidence="2 3">
    <name type="scientific">Pedobacter steynii</name>
    <dbReference type="NCBI Taxonomy" id="430522"/>
    <lineage>
        <taxon>Bacteria</taxon>
        <taxon>Pseudomonadati</taxon>
        <taxon>Bacteroidota</taxon>
        <taxon>Sphingobacteriia</taxon>
        <taxon>Sphingobacteriales</taxon>
        <taxon>Sphingobacteriaceae</taxon>
        <taxon>Pedobacter</taxon>
    </lineage>
</organism>